<dbReference type="GO" id="GO:0046983">
    <property type="term" value="F:protein dimerization activity"/>
    <property type="evidence" value="ECO:0007669"/>
    <property type="project" value="InterPro"/>
</dbReference>
<dbReference type="PANTHER" id="PTHR46133">
    <property type="entry name" value="BHLH TRANSCRIPTION FACTOR"/>
    <property type="match status" value="1"/>
</dbReference>
<dbReference type="AlphaFoldDB" id="A0AA39T4V0"/>
<evidence type="ECO:0000256" key="7">
    <source>
        <dbReference type="SAM" id="MobiDB-lite"/>
    </source>
</evidence>
<dbReference type="InterPro" id="IPR044818">
    <property type="entry name" value="ILR3-like"/>
</dbReference>
<dbReference type="Proteomes" id="UP001168877">
    <property type="component" value="Unassembled WGS sequence"/>
</dbReference>
<feature type="compositionally biased region" description="Basic residues" evidence="7">
    <location>
        <begin position="341"/>
        <end position="354"/>
    </location>
</feature>
<evidence type="ECO:0000313" key="10">
    <source>
        <dbReference type="Proteomes" id="UP001168877"/>
    </source>
</evidence>
<dbReference type="Gene3D" id="1.20.5.1000">
    <property type="entry name" value="arf6 gtpase in complex with a specific effector, jip4"/>
    <property type="match status" value="1"/>
</dbReference>
<dbReference type="FunFam" id="4.10.280.10:FF:000104">
    <property type="entry name" value="Transcription factor bHLH34"/>
    <property type="match status" value="1"/>
</dbReference>
<gene>
    <name evidence="9" type="ORF">LWI29_014490</name>
</gene>
<dbReference type="CDD" id="cd11446">
    <property type="entry name" value="bHLH_AtILR3_like"/>
    <property type="match status" value="1"/>
</dbReference>
<evidence type="ECO:0000313" key="9">
    <source>
        <dbReference type="EMBL" id="KAK0600390.1"/>
    </source>
</evidence>
<dbReference type="InterPro" id="IPR011598">
    <property type="entry name" value="bHLH_dom"/>
</dbReference>
<protein>
    <recommendedName>
        <fullName evidence="8">BHLH domain-containing protein</fullName>
    </recommendedName>
</protein>
<evidence type="ECO:0000259" key="8">
    <source>
        <dbReference type="PROSITE" id="PS50888"/>
    </source>
</evidence>
<reference evidence="9" key="2">
    <citation type="submission" date="2023-06" db="EMBL/GenBank/DDBJ databases">
        <authorList>
            <person name="Swenson N.G."/>
            <person name="Wegrzyn J.L."/>
            <person name="Mcevoy S.L."/>
        </authorList>
    </citation>
    <scope>NUCLEOTIDE SEQUENCE</scope>
    <source>
        <strain evidence="9">NS2018</strain>
        <tissue evidence="9">Leaf</tissue>
    </source>
</reference>
<feature type="region of interest" description="Disordered" evidence="7">
    <location>
        <begin position="339"/>
        <end position="363"/>
    </location>
</feature>
<evidence type="ECO:0000256" key="1">
    <source>
        <dbReference type="ARBA" id="ARBA00004123"/>
    </source>
</evidence>
<evidence type="ECO:0000256" key="6">
    <source>
        <dbReference type="SAM" id="Coils"/>
    </source>
</evidence>
<keyword evidence="4" id="KW-0804">Transcription</keyword>
<comment type="subcellular location">
    <subcellularLocation>
        <location evidence="1">Nucleus</location>
    </subcellularLocation>
</comment>
<sequence length="470" mass="52039">MGRHHHLPATQTTKSLQIQHADFSDSVFLSLQNLCLFPGKPREIFQENHEMVSPESTNWLFDLGYNFDDVAVADANFAVTAPGFNWPVQHINGPPAVSAEIDASLGDSDGFKETGSKKRVRSESCSGTSSKACREKLRRDRLNDKFLELGSILEPGRPPKTDKAAILIDAVRMVTQLRGEAQKLKDSNSGLQEKIKELKAEKNELRDEKQRLKAEKEKLEQQVKAMNAQPSFLHPPPAIPAAFAAQGQAPGNKLVPFLSYPGVAMWQFMPPASVDTSQDHVVNCNFSHSRAINLSPTISYLVYNNHLLDYYRLKLPEFSLKWLPISSNFTDKLLHPQIHQPHFHKPKPSSHLHHFPPTSTTTTTASATAAVPISIPSLNSPLQAPSLQSSSTPPTSKEEAILQAKTCLSTTLEKPLNNPKLSGKLKKVKQPRYRVEIPVVDDDSSSSLSQLAFDVFKDIPSEEKGSPVKI</sequence>
<evidence type="ECO:0000256" key="3">
    <source>
        <dbReference type="ARBA" id="ARBA00023125"/>
    </source>
</evidence>
<dbReference type="SUPFAM" id="SSF47459">
    <property type="entry name" value="HLH, helix-loop-helix DNA-binding domain"/>
    <property type="match status" value="1"/>
</dbReference>
<evidence type="ECO:0000256" key="5">
    <source>
        <dbReference type="ARBA" id="ARBA00023242"/>
    </source>
</evidence>
<keyword evidence="2" id="KW-0805">Transcription regulation</keyword>
<dbReference type="InterPro" id="IPR057075">
    <property type="entry name" value="bHLH_IRO3"/>
</dbReference>
<dbReference type="EMBL" id="JAUESC010000003">
    <property type="protein sequence ID" value="KAK0600390.1"/>
    <property type="molecule type" value="Genomic_DNA"/>
</dbReference>
<evidence type="ECO:0000256" key="2">
    <source>
        <dbReference type="ARBA" id="ARBA00023015"/>
    </source>
</evidence>
<dbReference type="PROSITE" id="PS50888">
    <property type="entry name" value="BHLH"/>
    <property type="match status" value="1"/>
</dbReference>
<keyword evidence="10" id="KW-1185">Reference proteome</keyword>
<keyword evidence="3" id="KW-0238">DNA-binding</keyword>
<accession>A0AA39T4V0</accession>
<dbReference type="GO" id="GO:0003700">
    <property type="term" value="F:DNA-binding transcription factor activity"/>
    <property type="evidence" value="ECO:0007669"/>
    <property type="project" value="InterPro"/>
</dbReference>
<dbReference type="InterPro" id="IPR036638">
    <property type="entry name" value="HLH_DNA-bd_sf"/>
</dbReference>
<keyword evidence="6" id="KW-0175">Coiled coil</keyword>
<dbReference type="Gene3D" id="4.10.280.10">
    <property type="entry name" value="Helix-loop-helix DNA-binding domain"/>
    <property type="match status" value="1"/>
</dbReference>
<proteinExistence type="predicted"/>
<dbReference type="Pfam" id="PF23177">
    <property type="entry name" value="bHLH_IRO3"/>
    <property type="match status" value="1"/>
</dbReference>
<reference evidence="9" key="1">
    <citation type="journal article" date="2022" name="Plant J.">
        <title>Strategies of tolerance reflected in two North American maple genomes.</title>
        <authorList>
            <person name="McEvoy S.L."/>
            <person name="Sezen U.U."/>
            <person name="Trouern-Trend A."/>
            <person name="McMahon S.M."/>
            <person name="Schaberg P.G."/>
            <person name="Yang J."/>
            <person name="Wegrzyn J.L."/>
            <person name="Swenson N.G."/>
        </authorList>
    </citation>
    <scope>NUCLEOTIDE SEQUENCE</scope>
    <source>
        <strain evidence="9">NS2018</strain>
    </source>
</reference>
<dbReference type="GO" id="GO:0005634">
    <property type="term" value="C:nucleus"/>
    <property type="evidence" value="ECO:0007669"/>
    <property type="project" value="UniProtKB-SubCell"/>
</dbReference>
<evidence type="ECO:0000256" key="4">
    <source>
        <dbReference type="ARBA" id="ARBA00023163"/>
    </source>
</evidence>
<dbReference type="GO" id="GO:0006879">
    <property type="term" value="P:intracellular iron ion homeostasis"/>
    <property type="evidence" value="ECO:0007669"/>
    <property type="project" value="InterPro"/>
</dbReference>
<keyword evidence="5" id="KW-0539">Nucleus</keyword>
<dbReference type="PANTHER" id="PTHR46133:SF1">
    <property type="entry name" value="TRANSCRIPTION FACTOR ILR3"/>
    <property type="match status" value="1"/>
</dbReference>
<comment type="caution">
    <text evidence="9">The sequence shown here is derived from an EMBL/GenBank/DDBJ whole genome shotgun (WGS) entry which is preliminary data.</text>
</comment>
<dbReference type="SMART" id="SM00353">
    <property type="entry name" value="HLH"/>
    <property type="match status" value="1"/>
</dbReference>
<dbReference type="GO" id="GO:0000976">
    <property type="term" value="F:transcription cis-regulatory region binding"/>
    <property type="evidence" value="ECO:0007669"/>
    <property type="project" value="UniProtKB-ARBA"/>
</dbReference>
<name>A0AA39T4V0_ACESA</name>
<feature type="coiled-coil region" evidence="6">
    <location>
        <begin position="174"/>
        <end position="229"/>
    </location>
</feature>
<organism evidence="9 10">
    <name type="scientific">Acer saccharum</name>
    <name type="common">Sugar maple</name>
    <dbReference type="NCBI Taxonomy" id="4024"/>
    <lineage>
        <taxon>Eukaryota</taxon>
        <taxon>Viridiplantae</taxon>
        <taxon>Streptophyta</taxon>
        <taxon>Embryophyta</taxon>
        <taxon>Tracheophyta</taxon>
        <taxon>Spermatophyta</taxon>
        <taxon>Magnoliopsida</taxon>
        <taxon>eudicotyledons</taxon>
        <taxon>Gunneridae</taxon>
        <taxon>Pentapetalae</taxon>
        <taxon>rosids</taxon>
        <taxon>malvids</taxon>
        <taxon>Sapindales</taxon>
        <taxon>Sapindaceae</taxon>
        <taxon>Hippocastanoideae</taxon>
        <taxon>Acereae</taxon>
        <taxon>Acer</taxon>
    </lineage>
</organism>
<feature type="domain" description="BHLH" evidence="8">
    <location>
        <begin position="126"/>
        <end position="177"/>
    </location>
</feature>